<evidence type="ECO:0000313" key="2">
    <source>
        <dbReference type="EMBL" id="EQD56749.1"/>
    </source>
</evidence>
<proteinExistence type="predicted"/>
<accession>T1BU86</accession>
<feature type="non-terminal residue" evidence="2">
    <location>
        <position position="92"/>
    </location>
</feature>
<dbReference type="InterPro" id="IPR047675">
    <property type="entry name" value="Putative_zinc-bd"/>
</dbReference>
<comment type="caution">
    <text evidence="2">The sequence shown here is derived from an EMBL/GenBank/DDBJ whole genome shotgun (WGS) entry which is preliminary data.</text>
</comment>
<sequence>MRPTLKTREADPESCTKRGVPPDYAGDDPNLCNARTQSGRPCRGLKLTHGRCKWHGGLSTGPRTLEGKARCTMNLPWAKAVARANMLKAREA</sequence>
<dbReference type="AlphaFoldDB" id="T1BU86"/>
<reference evidence="2" key="1">
    <citation type="submission" date="2013-08" db="EMBL/GenBank/DDBJ databases">
        <authorList>
            <person name="Mendez C."/>
            <person name="Richter M."/>
            <person name="Ferrer M."/>
            <person name="Sanchez J."/>
        </authorList>
    </citation>
    <scope>NUCLEOTIDE SEQUENCE</scope>
</reference>
<feature type="compositionally biased region" description="Basic and acidic residues" evidence="1">
    <location>
        <begin position="1"/>
        <end position="16"/>
    </location>
</feature>
<feature type="region of interest" description="Disordered" evidence="1">
    <location>
        <begin position="1"/>
        <end position="39"/>
    </location>
</feature>
<dbReference type="NCBIfam" id="NF041373">
    <property type="entry name" value="HGG_STG"/>
    <property type="match status" value="1"/>
</dbReference>
<dbReference type="EMBL" id="AUZY01005884">
    <property type="protein sequence ID" value="EQD56749.1"/>
    <property type="molecule type" value="Genomic_DNA"/>
</dbReference>
<name>T1BU86_9ZZZZ</name>
<gene>
    <name evidence="2" type="ORF">B1B_08960</name>
</gene>
<protein>
    <submittedName>
        <fullName evidence="2">Uncharacterized protein</fullName>
    </submittedName>
</protein>
<evidence type="ECO:0000256" key="1">
    <source>
        <dbReference type="SAM" id="MobiDB-lite"/>
    </source>
</evidence>
<reference evidence="2" key="2">
    <citation type="journal article" date="2014" name="ISME J.">
        <title>Microbial stratification in low pH oxic and suboxic macroscopic growths along an acid mine drainage.</title>
        <authorList>
            <person name="Mendez-Garcia C."/>
            <person name="Mesa V."/>
            <person name="Sprenger R.R."/>
            <person name="Richter M."/>
            <person name="Diez M.S."/>
            <person name="Solano J."/>
            <person name="Bargiela R."/>
            <person name="Golyshina O.V."/>
            <person name="Manteca A."/>
            <person name="Ramos J.L."/>
            <person name="Gallego J.R."/>
            <person name="Llorente I."/>
            <person name="Martins Dos Santos V.A."/>
            <person name="Jensen O.N."/>
            <person name="Pelaez A.I."/>
            <person name="Sanchez J."/>
            <person name="Ferrer M."/>
        </authorList>
    </citation>
    <scope>NUCLEOTIDE SEQUENCE</scope>
</reference>
<organism evidence="2">
    <name type="scientific">mine drainage metagenome</name>
    <dbReference type="NCBI Taxonomy" id="410659"/>
    <lineage>
        <taxon>unclassified sequences</taxon>
        <taxon>metagenomes</taxon>
        <taxon>ecological metagenomes</taxon>
    </lineage>
</organism>